<comment type="caution">
    <text evidence="3">The sequence shown here is derived from an EMBL/GenBank/DDBJ whole genome shotgun (WGS) entry which is preliminary data.</text>
</comment>
<dbReference type="SUPFAM" id="SSF54197">
    <property type="entry name" value="HIT-like"/>
    <property type="match status" value="1"/>
</dbReference>
<sequence length="144" mass="16232">MINDTIKKFGYPATLVKDYDHWVVLLRPAQVTLGSLIVAAKSDATDFGDLSADHFTELKSVTTEVSSALQHLVSHQKLNWLMLMMVDPHVHFHLIPRYEGSRNWKEQDFADRAWPGPPVLSDAVKLSDDQITDMAAWVKSGFPD</sequence>
<gene>
    <name evidence="3" type="ORF">GCM10009096_28320</name>
</gene>
<evidence type="ECO:0000313" key="4">
    <source>
        <dbReference type="Proteomes" id="UP001500713"/>
    </source>
</evidence>
<dbReference type="Gene3D" id="3.30.428.10">
    <property type="entry name" value="HIT-like"/>
    <property type="match status" value="1"/>
</dbReference>
<feature type="domain" description="HIT" evidence="2">
    <location>
        <begin position="2"/>
        <end position="104"/>
    </location>
</feature>
<feature type="short sequence motif" description="Histidine triad motif" evidence="1">
    <location>
        <begin position="89"/>
        <end position="93"/>
    </location>
</feature>
<accession>A0ABN1AUH0</accession>
<keyword evidence="4" id="KW-1185">Reference proteome</keyword>
<dbReference type="Pfam" id="PF01230">
    <property type="entry name" value="HIT"/>
    <property type="match status" value="1"/>
</dbReference>
<protein>
    <submittedName>
        <fullName evidence="3">HIT family protein</fullName>
    </submittedName>
</protein>
<dbReference type="InterPro" id="IPR011146">
    <property type="entry name" value="HIT-like"/>
</dbReference>
<dbReference type="Proteomes" id="UP001500713">
    <property type="component" value="Unassembled WGS sequence"/>
</dbReference>
<proteinExistence type="predicted"/>
<evidence type="ECO:0000259" key="2">
    <source>
        <dbReference type="PROSITE" id="PS51084"/>
    </source>
</evidence>
<dbReference type="PANTHER" id="PTHR46648:SF1">
    <property type="entry name" value="ADENOSINE 5'-MONOPHOSPHORAMIDASE HNT1"/>
    <property type="match status" value="1"/>
</dbReference>
<name>A0ABN1AUH0_9SPHN</name>
<dbReference type="PROSITE" id="PS51084">
    <property type="entry name" value="HIT_2"/>
    <property type="match status" value="1"/>
</dbReference>
<dbReference type="PANTHER" id="PTHR46648">
    <property type="entry name" value="HIT FAMILY PROTEIN 1"/>
    <property type="match status" value="1"/>
</dbReference>
<evidence type="ECO:0000313" key="3">
    <source>
        <dbReference type="EMBL" id="GAA0484114.1"/>
    </source>
</evidence>
<dbReference type="InterPro" id="IPR036265">
    <property type="entry name" value="HIT-like_sf"/>
</dbReference>
<dbReference type="EMBL" id="BAAAEM010000003">
    <property type="protein sequence ID" value="GAA0484114.1"/>
    <property type="molecule type" value="Genomic_DNA"/>
</dbReference>
<organism evidence="3 4">
    <name type="scientific">Parasphingorhabdus litoris</name>
    <dbReference type="NCBI Taxonomy" id="394733"/>
    <lineage>
        <taxon>Bacteria</taxon>
        <taxon>Pseudomonadati</taxon>
        <taxon>Pseudomonadota</taxon>
        <taxon>Alphaproteobacteria</taxon>
        <taxon>Sphingomonadales</taxon>
        <taxon>Sphingomonadaceae</taxon>
        <taxon>Parasphingorhabdus</taxon>
    </lineage>
</organism>
<dbReference type="InterPro" id="IPR001310">
    <property type="entry name" value="Histidine_triad_HIT"/>
</dbReference>
<evidence type="ECO:0000256" key="1">
    <source>
        <dbReference type="PROSITE-ProRule" id="PRU00464"/>
    </source>
</evidence>
<reference evidence="3 4" key="1">
    <citation type="journal article" date="2019" name="Int. J. Syst. Evol. Microbiol.">
        <title>The Global Catalogue of Microorganisms (GCM) 10K type strain sequencing project: providing services to taxonomists for standard genome sequencing and annotation.</title>
        <authorList>
            <consortium name="The Broad Institute Genomics Platform"/>
            <consortium name="The Broad Institute Genome Sequencing Center for Infectious Disease"/>
            <person name="Wu L."/>
            <person name="Ma J."/>
        </authorList>
    </citation>
    <scope>NUCLEOTIDE SEQUENCE [LARGE SCALE GENOMIC DNA]</scope>
    <source>
        <strain evidence="3 4">JCM 14162</strain>
    </source>
</reference>